<gene>
    <name evidence="4" type="primary">yfmS_3</name>
    <name evidence="4" type="ORF">CLMAG_35560</name>
</gene>
<reference evidence="4 5" key="1">
    <citation type="submission" date="2016-04" db="EMBL/GenBank/DDBJ databases">
        <title>Genome sequence of Clostridium magnum DSM 2767.</title>
        <authorList>
            <person name="Poehlein A."/>
            <person name="Uhlig R."/>
            <person name="Fischer R."/>
            <person name="Bahl H."/>
            <person name="Daniel R."/>
        </authorList>
    </citation>
    <scope>NUCLEOTIDE SEQUENCE [LARGE SCALE GENOMIC DNA]</scope>
    <source>
        <strain evidence="4 5">DSM 2767</strain>
    </source>
</reference>
<keyword evidence="5" id="KW-1185">Reference proteome</keyword>
<dbReference type="PROSITE" id="PS50111">
    <property type="entry name" value="CHEMOTAXIS_TRANSDUC_2"/>
    <property type="match status" value="1"/>
</dbReference>
<dbReference type="OrthoDB" id="1675535at2"/>
<evidence type="ECO:0000259" key="3">
    <source>
        <dbReference type="PROSITE" id="PS50111"/>
    </source>
</evidence>
<dbReference type="STRING" id="1121326.CLMAG_35560"/>
<dbReference type="InterPro" id="IPR004089">
    <property type="entry name" value="MCPsignal_dom"/>
</dbReference>
<sequence>MTKETNKEADKNSSNLQLEDIIDVEFLQSFQDNFARSVGMASITANDKGEPITRPSCFTDFCMELTRKTDIGYSKCVGCDRKGGEESTKTKRPAIYTCHAGLTDFAAPIVLEGKQIGVILGGQVITSPPDENKFRKIAEEIGVDPEKYIQALRKVKIVERERVESAAEVLYMVANTLSKLGYEQYKLKYMSKSINDSLEQISSAMDQLSASSITVSQNQHSLNDEIQNIQKVSTEINEILGFIKGIADQTKMLGLNAAIEAARAGELGKSFGVVAKEIRKLSDNSKQTIVKIRELTSDIQESVKKTINVSNYTFANTENQTSTIQEINASVQEVLSMTEEMNKLASND</sequence>
<organism evidence="4 5">
    <name type="scientific">Clostridium magnum DSM 2767</name>
    <dbReference type="NCBI Taxonomy" id="1121326"/>
    <lineage>
        <taxon>Bacteria</taxon>
        <taxon>Bacillati</taxon>
        <taxon>Bacillota</taxon>
        <taxon>Clostridia</taxon>
        <taxon>Eubacteriales</taxon>
        <taxon>Clostridiaceae</taxon>
        <taxon>Clostridium</taxon>
    </lineage>
</organism>
<dbReference type="RefSeq" id="WP_066625188.1">
    <property type="nucleotide sequence ID" value="NZ_FQXL01000028.1"/>
</dbReference>
<feature type="domain" description="Methyl-accepting transducer" evidence="3">
    <location>
        <begin position="159"/>
        <end position="348"/>
    </location>
</feature>
<dbReference type="PATRIC" id="fig|1121326.3.peg.3600"/>
<keyword evidence="1 2" id="KW-0807">Transducer</keyword>
<dbReference type="SUPFAM" id="SSF58104">
    <property type="entry name" value="Methyl-accepting chemotaxis protein (MCP) signaling domain"/>
    <property type="match status" value="1"/>
</dbReference>
<dbReference type="GO" id="GO:0007165">
    <property type="term" value="P:signal transduction"/>
    <property type="evidence" value="ECO:0007669"/>
    <property type="project" value="UniProtKB-KW"/>
</dbReference>
<dbReference type="GO" id="GO:0016020">
    <property type="term" value="C:membrane"/>
    <property type="evidence" value="ECO:0007669"/>
    <property type="project" value="InterPro"/>
</dbReference>
<evidence type="ECO:0000313" key="4">
    <source>
        <dbReference type="EMBL" id="KZL90656.1"/>
    </source>
</evidence>
<dbReference type="AlphaFoldDB" id="A0A161X8W7"/>
<dbReference type="Proteomes" id="UP000076603">
    <property type="component" value="Unassembled WGS sequence"/>
</dbReference>
<evidence type="ECO:0000256" key="1">
    <source>
        <dbReference type="ARBA" id="ARBA00023224"/>
    </source>
</evidence>
<dbReference type="PANTHER" id="PTHR32089">
    <property type="entry name" value="METHYL-ACCEPTING CHEMOTAXIS PROTEIN MCPB"/>
    <property type="match status" value="1"/>
</dbReference>
<dbReference type="InterPro" id="IPR018771">
    <property type="entry name" value="PocR_dom"/>
</dbReference>
<comment type="caution">
    <text evidence="4">The sequence shown here is derived from an EMBL/GenBank/DDBJ whole genome shotgun (WGS) entry which is preliminary data.</text>
</comment>
<dbReference type="Pfam" id="PF00015">
    <property type="entry name" value="MCPsignal"/>
    <property type="match status" value="1"/>
</dbReference>
<accession>A0A161X8W7</accession>
<dbReference type="SMART" id="SM00283">
    <property type="entry name" value="MA"/>
    <property type="match status" value="1"/>
</dbReference>
<protein>
    <submittedName>
        <fullName evidence="4">Putative sensory transducer protein YfmS</fullName>
    </submittedName>
</protein>
<evidence type="ECO:0000313" key="5">
    <source>
        <dbReference type="Proteomes" id="UP000076603"/>
    </source>
</evidence>
<name>A0A161X8W7_9CLOT</name>
<dbReference type="PANTHER" id="PTHR32089:SF112">
    <property type="entry name" value="LYSOZYME-LIKE PROTEIN-RELATED"/>
    <property type="match status" value="1"/>
</dbReference>
<dbReference type="EMBL" id="LWAE01000004">
    <property type="protein sequence ID" value="KZL90656.1"/>
    <property type="molecule type" value="Genomic_DNA"/>
</dbReference>
<dbReference type="Pfam" id="PF10114">
    <property type="entry name" value="PocR"/>
    <property type="match status" value="1"/>
</dbReference>
<proteinExistence type="predicted"/>
<dbReference type="Gene3D" id="1.10.287.950">
    <property type="entry name" value="Methyl-accepting chemotaxis protein"/>
    <property type="match status" value="1"/>
</dbReference>
<evidence type="ECO:0000256" key="2">
    <source>
        <dbReference type="PROSITE-ProRule" id="PRU00284"/>
    </source>
</evidence>